<dbReference type="Proteomes" id="UP000532010">
    <property type="component" value="Unassembled WGS sequence"/>
</dbReference>
<dbReference type="AlphaFoldDB" id="A0A7W4YXJ3"/>
<proteinExistence type="predicted"/>
<sequence length="158" mass="17916">MKSNHALAPTTQKRFIVACRYKKGSAAEKAALQLEDSMKLHAVASVIEETSGDETRAEFVRRIWHKFDRPIVWLDPETFIDRFPVVFSRIDADFAARRKEGGAIHTGPLYFGKSEAAGALLDAWVRNARDYLDSSRDPLLDAWNLLSHQGSLRSFWLP</sequence>
<name>A0A7W4YXJ3_9HYPH</name>
<dbReference type="EMBL" id="JACHWB010000005">
    <property type="protein sequence ID" value="MBB3020632.1"/>
    <property type="molecule type" value="Genomic_DNA"/>
</dbReference>
<keyword evidence="2" id="KW-1185">Reference proteome</keyword>
<comment type="caution">
    <text evidence="1">The sequence shown here is derived from an EMBL/GenBank/DDBJ whole genome shotgun (WGS) entry which is preliminary data.</text>
</comment>
<organism evidence="1 2">
    <name type="scientific">Microvirga lupini</name>
    <dbReference type="NCBI Taxonomy" id="420324"/>
    <lineage>
        <taxon>Bacteria</taxon>
        <taxon>Pseudomonadati</taxon>
        <taxon>Pseudomonadota</taxon>
        <taxon>Alphaproteobacteria</taxon>
        <taxon>Hyphomicrobiales</taxon>
        <taxon>Methylobacteriaceae</taxon>
        <taxon>Microvirga</taxon>
    </lineage>
</organism>
<reference evidence="1 2" key="1">
    <citation type="submission" date="2020-08" db="EMBL/GenBank/DDBJ databases">
        <title>The Agave Microbiome: Exploring the role of microbial communities in plant adaptations to desert environments.</title>
        <authorList>
            <person name="Partida-Martinez L.P."/>
        </authorList>
    </citation>
    <scope>NUCLEOTIDE SEQUENCE [LARGE SCALE GENOMIC DNA]</scope>
    <source>
        <strain evidence="1 2">AT3.9</strain>
    </source>
</reference>
<protein>
    <submittedName>
        <fullName evidence="1">Uncharacterized protein</fullName>
    </submittedName>
</protein>
<gene>
    <name evidence="1" type="ORF">FHR70_003718</name>
</gene>
<evidence type="ECO:0000313" key="1">
    <source>
        <dbReference type="EMBL" id="MBB3020632.1"/>
    </source>
</evidence>
<evidence type="ECO:0000313" key="2">
    <source>
        <dbReference type="Proteomes" id="UP000532010"/>
    </source>
</evidence>
<accession>A0A7W4YXJ3</accession>